<dbReference type="EMBL" id="BOMS01000035">
    <property type="protein sequence ID" value="GIE66499.1"/>
    <property type="molecule type" value="Genomic_DNA"/>
</dbReference>
<evidence type="ECO:0008006" key="4">
    <source>
        <dbReference type="Google" id="ProtNLM"/>
    </source>
</evidence>
<dbReference type="Gene3D" id="2.120.10.30">
    <property type="entry name" value="TolB, C-terminal domain"/>
    <property type="match status" value="1"/>
</dbReference>
<dbReference type="SUPFAM" id="SSF69304">
    <property type="entry name" value="Tricorn protease N-terminal domain"/>
    <property type="match status" value="1"/>
</dbReference>
<keyword evidence="1" id="KW-0732">Signal</keyword>
<name>A0ABQ4B733_9ACTN</name>
<reference evidence="2 3" key="1">
    <citation type="submission" date="2021-01" db="EMBL/GenBank/DDBJ databases">
        <title>Whole genome shotgun sequence of Actinoplanes palleronii NBRC 14916.</title>
        <authorList>
            <person name="Komaki H."/>
            <person name="Tamura T."/>
        </authorList>
    </citation>
    <scope>NUCLEOTIDE SEQUENCE [LARGE SCALE GENOMIC DNA]</scope>
    <source>
        <strain evidence="2 3">NBRC 14916</strain>
    </source>
</reference>
<feature type="signal peptide" evidence="1">
    <location>
        <begin position="1"/>
        <end position="26"/>
    </location>
</feature>
<comment type="caution">
    <text evidence="2">The sequence shown here is derived from an EMBL/GenBank/DDBJ whole genome shotgun (WGS) entry which is preliminary data.</text>
</comment>
<dbReference type="Proteomes" id="UP000624709">
    <property type="component" value="Unassembled WGS sequence"/>
</dbReference>
<evidence type="ECO:0000313" key="3">
    <source>
        <dbReference type="Proteomes" id="UP000624709"/>
    </source>
</evidence>
<protein>
    <recommendedName>
        <fullName evidence="4">WD40 repeat protein</fullName>
    </recommendedName>
</protein>
<feature type="chain" id="PRO_5045518488" description="WD40 repeat protein" evidence="1">
    <location>
        <begin position="27"/>
        <end position="358"/>
    </location>
</feature>
<accession>A0ABQ4B733</accession>
<proteinExistence type="predicted"/>
<sequence length="358" mass="37189">MRITTPRLMIATAALGALLLTGCSKGGQTDAAATTPASTAPIATASAAAPAASAAVTASASAAAPATDAEAPTTPVVNSTIGGTFFYYDTDNNRYVAVRDGKSTTILRGADVYYIHPSISPDGSKIAWVAAKDRRVWVAGTDGTGARNLGFPVNEMAMSLTWTADSKSVITAEAWKASAPLYFSTIRVSDGKATQLPSALQSGLHYRMTPDGKRYFFLADKGVIYSAKVDGTGKVKTPVVGDPNSAANPQQLQGIDIISSDRTGSRITANVLTTFERENPKGSPNANMLIDTATGKVIPVPVKGAIRQLLLKADGTLLVRSGSATSSTLTLFDAGLKVLSTKKEAAATTGLILIDYRR</sequence>
<dbReference type="InterPro" id="IPR011042">
    <property type="entry name" value="6-blade_b-propeller_TolB-like"/>
</dbReference>
<organism evidence="2 3">
    <name type="scientific">Actinoplanes palleronii</name>
    <dbReference type="NCBI Taxonomy" id="113570"/>
    <lineage>
        <taxon>Bacteria</taxon>
        <taxon>Bacillati</taxon>
        <taxon>Actinomycetota</taxon>
        <taxon>Actinomycetes</taxon>
        <taxon>Micromonosporales</taxon>
        <taxon>Micromonosporaceae</taxon>
        <taxon>Actinoplanes</taxon>
    </lineage>
</organism>
<gene>
    <name evidence="2" type="ORF">Apa02nite_026070</name>
</gene>
<evidence type="ECO:0000313" key="2">
    <source>
        <dbReference type="EMBL" id="GIE66499.1"/>
    </source>
</evidence>
<evidence type="ECO:0000256" key="1">
    <source>
        <dbReference type="SAM" id="SignalP"/>
    </source>
</evidence>
<keyword evidence="3" id="KW-1185">Reference proteome</keyword>
<dbReference type="RefSeq" id="WP_203825243.1">
    <property type="nucleotide sequence ID" value="NZ_BAAATY010000007.1"/>
</dbReference>
<dbReference type="PROSITE" id="PS51257">
    <property type="entry name" value="PROKAR_LIPOPROTEIN"/>
    <property type="match status" value="1"/>
</dbReference>